<dbReference type="EMBL" id="BMJS01000023">
    <property type="protein sequence ID" value="GGG02034.1"/>
    <property type="molecule type" value="Genomic_DNA"/>
</dbReference>
<gene>
    <name evidence="2" type="ORF">GCM10010995_19380</name>
</gene>
<dbReference type="InterPro" id="IPR036249">
    <property type="entry name" value="Thioredoxin-like_sf"/>
</dbReference>
<keyword evidence="3" id="KW-1185">Reference proteome</keyword>
<feature type="chain" id="PRO_5035218894" evidence="1">
    <location>
        <begin position="20"/>
        <end position="220"/>
    </location>
</feature>
<dbReference type="Proteomes" id="UP000636949">
    <property type="component" value="Unassembled WGS sequence"/>
</dbReference>
<keyword evidence="1" id="KW-0732">Signal</keyword>
<dbReference type="OrthoDB" id="5622171at2"/>
<reference evidence="2" key="1">
    <citation type="journal article" date="2014" name="Int. J. Syst. Evol. Microbiol.">
        <title>Complete genome sequence of Corynebacterium casei LMG S-19264T (=DSM 44701T), isolated from a smear-ripened cheese.</title>
        <authorList>
            <consortium name="US DOE Joint Genome Institute (JGI-PGF)"/>
            <person name="Walter F."/>
            <person name="Albersmeier A."/>
            <person name="Kalinowski J."/>
            <person name="Ruckert C."/>
        </authorList>
    </citation>
    <scope>NUCLEOTIDE SEQUENCE</scope>
    <source>
        <strain evidence="2">CGMCC 1.15758</strain>
    </source>
</reference>
<accession>A0A8J2Z5E5</accession>
<sequence>MKKLTLFLSTILCVSLANAGHEAGEEACDMHAFSRYQANVFIHKSLNFDKSPKITLGNPQASKVITQFCDYSKVACLENINTLFTFTNDKDIKINIYPISTTQSPDASHYLAFTYTVGGVELMQQFLHELHSLVKSDQVIDQNALSDLMINLNISETPYLKEMVDQEIKDNNALATAAGVTHSPSVYVYQHNATEVNQVYFSEYQNVPEYIIKRALGYLA</sequence>
<dbReference type="AlphaFoldDB" id="A0A8J2Z5E5"/>
<reference evidence="2" key="2">
    <citation type="submission" date="2020-09" db="EMBL/GenBank/DDBJ databases">
        <authorList>
            <person name="Sun Q."/>
            <person name="Zhou Y."/>
        </authorList>
    </citation>
    <scope>NUCLEOTIDE SEQUENCE</scope>
    <source>
        <strain evidence="2">CGMCC 1.15758</strain>
    </source>
</reference>
<evidence type="ECO:0000313" key="3">
    <source>
        <dbReference type="Proteomes" id="UP000636949"/>
    </source>
</evidence>
<name>A0A8J2Z5E5_9GAMM</name>
<comment type="caution">
    <text evidence="2">The sequence shown here is derived from an EMBL/GenBank/DDBJ whole genome shotgun (WGS) entry which is preliminary data.</text>
</comment>
<feature type="signal peptide" evidence="1">
    <location>
        <begin position="1"/>
        <end position="19"/>
    </location>
</feature>
<proteinExistence type="predicted"/>
<dbReference type="Gene3D" id="3.40.30.10">
    <property type="entry name" value="Glutaredoxin"/>
    <property type="match status" value="1"/>
</dbReference>
<dbReference type="SUPFAM" id="SSF52833">
    <property type="entry name" value="Thioredoxin-like"/>
    <property type="match status" value="1"/>
</dbReference>
<evidence type="ECO:0000256" key="1">
    <source>
        <dbReference type="SAM" id="SignalP"/>
    </source>
</evidence>
<dbReference type="RefSeq" id="WP_117003262.1">
    <property type="nucleotide sequence ID" value="NZ_BMJS01000023.1"/>
</dbReference>
<evidence type="ECO:0000313" key="2">
    <source>
        <dbReference type="EMBL" id="GGG02034.1"/>
    </source>
</evidence>
<organism evidence="2 3">
    <name type="scientific">Cysteiniphilum litorale</name>
    <dbReference type="NCBI Taxonomy" id="2056700"/>
    <lineage>
        <taxon>Bacteria</taxon>
        <taxon>Pseudomonadati</taxon>
        <taxon>Pseudomonadota</taxon>
        <taxon>Gammaproteobacteria</taxon>
        <taxon>Thiotrichales</taxon>
        <taxon>Fastidiosibacteraceae</taxon>
        <taxon>Cysteiniphilum</taxon>
    </lineage>
</organism>
<protein>
    <submittedName>
        <fullName evidence="2">Uncharacterized protein</fullName>
    </submittedName>
</protein>